<protein>
    <submittedName>
        <fullName evidence="1">Uncharacterized protein</fullName>
    </submittedName>
</protein>
<evidence type="ECO:0000313" key="1">
    <source>
        <dbReference type="EMBL" id="OQP65463.1"/>
    </source>
</evidence>
<dbReference type="RefSeq" id="WP_081146317.1">
    <property type="nucleotide sequence ID" value="NZ_LVYD01000024.1"/>
</dbReference>
<organism evidence="1 2">
    <name type="scientific">Niastella vici</name>
    <dbReference type="NCBI Taxonomy" id="1703345"/>
    <lineage>
        <taxon>Bacteria</taxon>
        <taxon>Pseudomonadati</taxon>
        <taxon>Bacteroidota</taxon>
        <taxon>Chitinophagia</taxon>
        <taxon>Chitinophagales</taxon>
        <taxon>Chitinophagaceae</taxon>
        <taxon>Niastella</taxon>
    </lineage>
</organism>
<evidence type="ECO:0000313" key="2">
    <source>
        <dbReference type="Proteomes" id="UP000192796"/>
    </source>
</evidence>
<proteinExistence type="predicted"/>
<keyword evidence="2" id="KW-1185">Reference proteome</keyword>
<name>A0A1V9G4B2_9BACT</name>
<reference evidence="1 2" key="1">
    <citation type="submission" date="2016-03" db="EMBL/GenBank/DDBJ databases">
        <title>Niastella vici sp. nov., isolated from farmland soil.</title>
        <authorList>
            <person name="Chen L."/>
            <person name="Wang D."/>
            <person name="Yang S."/>
            <person name="Wang G."/>
        </authorList>
    </citation>
    <scope>NUCLEOTIDE SEQUENCE [LARGE SCALE GENOMIC DNA]</scope>
    <source>
        <strain evidence="1 2">DJ57</strain>
    </source>
</reference>
<dbReference type="STRING" id="1703345.A3860_17515"/>
<dbReference type="AlphaFoldDB" id="A0A1V9G4B2"/>
<sequence length="118" mass="13801">MITDAKARDLATLWHTGDQSALYQFATQSYYRPEKSVLYLWEILQQLQNEYFLPCPYSLTGEQRYQLEALKSYFENEIKSCTYLKIEYKKHPVYGYLYPDAVAGADDFAAFETVKVPV</sequence>
<gene>
    <name evidence="1" type="ORF">A3860_17515</name>
</gene>
<accession>A0A1V9G4B2</accession>
<dbReference type="EMBL" id="LVYD01000024">
    <property type="protein sequence ID" value="OQP65463.1"/>
    <property type="molecule type" value="Genomic_DNA"/>
</dbReference>
<comment type="caution">
    <text evidence="1">The sequence shown here is derived from an EMBL/GenBank/DDBJ whole genome shotgun (WGS) entry which is preliminary data.</text>
</comment>
<dbReference type="Proteomes" id="UP000192796">
    <property type="component" value="Unassembled WGS sequence"/>
</dbReference>